<feature type="transmembrane region" description="Helical" evidence="5">
    <location>
        <begin position="99"/>
        <end position="119"/>
    </location>
</feature>
<dbReference type="Pfam" id="PF00916">
    <property type="entry name" value="Sulfate_transp"/>
    <property type="match status" value="1"/>
</dbReference>
<feature type="transmembrane region" description="Helical" evidence="5">
    <location>
        <begin position="43"/>
        <end position="67"/>
    </location>
</feature>
<comment type="subcellular location">
    <subcellularLocation>
        <location evidence="1">Membrane</location>
        <topology evidence="1">Multi-pass membrane protein</topology>
    </subcellularLocation>
</comment>
<comment type="caution">
    <text evidence="7">The sequence shown here is derived from an EMBL/GenBank/DDBJ whole genome shotgun (WGS) entry which is preliminary data.</text>
</comment>
<dbReference type="RefSeq" id="WP_343807109.1">
    <property type="nucleotide sequence ID" value="NZ_BAAADE010000009.1"/>
</dbReference>
<feature type="transmembrane region" description="Helical" evidence="5">
    <location>
        <begin position="214"/>
        <end position="234"/>
    </location>
</feature>
<evidence type="ECO:0000256" key="5">
    <source>
        <dbReference type="SAM" id="Phobius"/>
    </source>
</evidence>
<feature type="transmembrane region" description="Helical" evidence="5">
    <location>
        <begin position="169"/>
        <end position="193"/>
    </location>
</feature>
<keyword evidence="2 5" id="KW-0812">Transmembrane</keyword>
<keyword evidence="8" id="KW-1185">Reference proteome</keyword>
<feature type="transmembrane region" description="Helical" evidence="5">
    <location>
        <begin position="398"/>
        <end position="425"/>
    </location>
</feature>
<dbReference type="InterPro" id="IPR001902">
    <property type="entry name" value="SLC26A/SulP_fam"/>
</dbReference>
<sequence>MKKITSYLPILEWSKGYNRLTLTSDLIAAVIVTIMLIPQSLAYAMLAGLPPEIGLYASILPLIAYAIFGTSRTLAVGPVAVVSLMTASAISQYGGTDALTAAVTLALLSGFILLLMGILKLGFIANFLSQPVISGFITASGLLIAASQLKNIFGVSIHGDTMIDIMSGLWSQIHAVNWITLALGAGSVVFLYFSRLRLKSCLQAIGVNGRSADILTRAAPILTVAITIWLTTAFDLGNEGVSLVGAIPQGLPAPKLPMVDFELIKILIAPAFLISLIGFVESVSVAETLAAKRRQRIVPDQELIGLGAANIASAISSGYPVTGGFARSVVNYDAGAETPAASIFTALGIAVATLLLTPLLANLPQATLSATIIVAVLSLVDFRSVARVYKYSKSDFSAMAATILVTLGFGVEPGVVSGVLLSLILHLYRTSKPHMAVIGQIPDTEHFRNIERHDVLTDDSILSLRIDESLYFANRRFLENRIEELVAKNASIKHLVLVCPAVNLIDASAVESLEMISHRLNNLGIQLHLSEVKGPVMDRLQRTDFLKNFKGSVFLRQYEAVMTLQKKA</sequence>
<evidence type="ECO:0000313" key="8">
    <source>
        <dbReference type="Proteomes" id="UP001424441"/>
    </source>
</evidence>
<dbReference type="Proteomes" id="UP001424441">
    <property type="component" value="Unassembled WGS sequence"/>
</dbReference>
<evidence type="ECO:0000259" key="6">
    <source>
        <dbReference type="PROSITE" id="PS50801"/>
    </source>
</evidence>
<accession>A0ABN1GIS3</accession>
<proteinExistence type="predicted"/>
<dbReference type="PROSITE" id="PS50801">
    <property type="entry name" value="STAS"/>
    <property type="match status" value="1"/>
</dbReference>
<evidence type="ECO:0000256" key="1">
    <source>
        <dbReference type="ARBA" id="ARBA00004141"/>
    </source>
</evidence>
<evidence type="ECO:0000256" key="3">
    <source>
        <dbReference type="ARBA" id="ARBA00022989"/>
    </source>
</evidence>
<keyword evidence="3 5" id="KW-1133">Transmembrane helix</keyword>
<feature type="transmembrane region" description="Helical" evidence="5">
    <location>
        <begin position="74"/>
        <end position="93"/>
    </location>
</feature>
<keyword evidence="4 5" id="KW-0472">Membrane</keyword>
<reference evidence="7 8" key="1">
    <citation type="journal article" date="2019" name="Int. J. Syst. Evol. Microbiol.">
        <title>The Global Catalogue of Microorganisms (GCM) 10K type strain sequencing project: providing services to taxonomists for standard genome sequencing and annotation.</title>
        <authorList>
            <consortium name="The Broad Institute Genomics Platform"/>
            <consortium name="The Broad Institute Genome Sequencing Center for Infectious Disease"/>
            <person name="Wu L."/>
            <person name="Ma J."/>
        </authorList>
    </citation>
    <scope>NUCLEOTIDE SEQUENCE [LARGE SCALE GENOMIC DNA]</scope>
    <source>
        <strain evidence="7 8">JCM 15115</strain>
    </source>
</reference>
<feature type="transmembrane region" description="Helical" evidence="5">
    <location>
        <begin position="303"/>
        <end position="321"/>
    </location>
</feature>
<dbReference type="InterPro" id="IPR002645">
    <property type="entry name" value="STAS_dom"/>
</dbReference>
<dbReference type="PANTHER" id="PTHR11814">
    <property type="entry name" value="SULFATE TRANSPORTER"/>
    <property type="match status" value="1"/>
</dbReference>
<evidence type="ECO:0000256" key="2">
    <source>
        <dbReference type="ARBA" id="ARBA00022692"/>
    </source>
</evidence>
<feature type="transmembrane region" description="Helical" evidence="5">
    <location>
        <begin position="368"/>
        <end position="386"/>
    </location>
</feature>
<evidence type="ECO:0000313" key="7">
    <source>
        <dbReference type="EMBL" id="GAA0611946.1"/>
    </source>
</evidence>
<protein>
    <submittedName>
        <fullName evidence="7">Solute carrier family 26 protein</fullName>
    </submittedName>
</protein>
<feature type="domain" description="STAS" evidence="6">
    <location>
        <begin position="451"/>
        <end position="568"/>
    </location>
</feature>
<name>A0ABN1GIS3_9HYPH</name>
<evidence type="ECO:0000256" key="4">
    <source>
        <dbReference type="ARBA" id="ARBA00023136"/>
    </source>
</evidence>
<dbReference type="NCBIfam" id="TIGR00815">
    <property type="entry name" value="sulP"/>
    <property type="match status" value="1"/>
</dbReference>
<feature type="transmembrane region" description="Helical" evidence="5">
    <location>
        <begin position="131"/>
        <end position="149"/>
    </location>
</feature>
<dbReference type="SUPFAM" id="SSF52091">
    <property type="entry name" value="SpoIIaa-like"/>
    <property type="match status" value="1"/>
</dbReference>
<dbReference type="InterPro" id="IPR011547">
    <property type="entry name" value="SLC26A/SulP_dom"/>
</dbReference>
<feature type="transmembrane region" description="Helical" evidence="5">
    <location>
        <begin position="20"/>
        <end position="37"/>
    </location>
</feature>
<feature type="transmembrane region" description="Helical" evidence="5">
    <location>
        <begin position="266"/>
        <end position="291"/>
    </location>
</feature>
<dbReference type="InterPro" id="IPR036513">
    <property type="entry name" value="STAS_dom_sf"/>
</dbReference>
<dbReference type="CDD" id="cd07042">
    <property type="entry name" value="STAS_SulP_like_sulfate_transporter"/>
    <property type="match status" value="1"/>
</dbReference>
<feature type="transmembrane region" description="Helical" evidence="5">
    <location>
        <begin position="341"/>
        <end position="361"/>
    </location>
</feature>
<dbReference type="Gene3D" id="3.30.750.24">
    <property type="entry name" value="STAS domain"/>
    <property type="match status" value="1"/>
</dbReference>
<gene>
    <name evidence="7" type="ORF">GCM10008943_29290</name>
</gene>
<dbReference type="Pfam" id="PF01740">
    <property type="entry name" value="STAS"/>
    <property type="match status" value="1"/>
</dbReference>
<dbReference type="EMBL" id="BAAADE010000009">
    <property type="protein sequence ID" value="GAA0611946.1"/>
    <property type="molecule type" value="Genomic_DNA"/>
</dbReference>
<organism evidence="7 8">
    <name type="scientific">Paenochrobactrum glaciei</name>
    <dbReference type="NCBI Taxonomy" id="486407"/>
    <lineage>
        <taxon>Bacteria</taxon>
        <taxon>Pseudomonadati</taxon>
        <taxon>Pseudomonadota</taxon>
        <taxon>Alphaproteobacteria</taxon>
        <taxon>Hyphomicrobiales</taxon>
        <taxon>Brucellaceae</taxon>
        <taxon>Paenochrobactrum</taxon>
    </lineage>
</organism>